<dbReference type="RefSeq" id="WP_061840623.1">
    <property type="nucleotide sequence ID" value="NZ_BAABQP010000003.1"/>
</dbReference>
<dbReference type="Gene3D" id="3.10.350.10">
    <property type="entry name" value="LysM domain"/>
    <property type="match status" value="1"/>
</dbReference>
<name>A0A2H6DSS6_TETHA</name>
<comment type="caution">
    <text evidence="3">The sequence shown here is derived from an EMBL/GenBank/DDBJ whole genome shotgun (WGS) entry which is preliminary data.</text>
</comment>
<accession>A0A2H6DSS6</accession>
<proteinExistence type="predicted"/>
<dbReference type="SMART" id="SM00257">
    <property type="entry name" value="LysM"/>
    <property type="match status" value="1"/>
</dbReference>
<feature type="compositionally biased region" description="Low complexity" evidence="1">
    <location>
        <begin position="101"/>
        <end position="124"/>
    </location>
</feature>
<gene>
    <name evidence="3" type="ORF">TEHN7118_2089</name>
</gene>
<keyword evidence="4" id="KW-1185">Reference proteome</keyword>
<feature type="region of interest" description="Disordered" evidence="1">
    <location>
        <begin position="80"/>
        <end position="124"/>
    </location>
</feature>
<evidence type="ECO:0000313" key="4">
    <source>
        <dbReference type="Proteomes" id="UP000236214"/>
    </source>
</evidence>
<evidence type="ECO:0000313" key="3">
    <source>
        <dbReference type="EMBL" id="GBD69283.1"/>
    </source>
</evidence>
<dbReference type="EMBL" id="BDEC01000171">
    <property type="protein sequence ID" value="GBD69283.1"/>
    <property type="molecule type" value="Genomic_DNA"/>
</dbReference>
<dbReference type="AlphaFoldDB" id="A0A2H6DSS6"/>
<feature type="chain" id="PRO_5044320228" evidence="2">
    <location>
        <begin position="29"/>
        <end position="190"/>
    </location>
</feature>
<reference evidence="3 4" key="1">
    <citation type="submission" date="2016-05" db="EMBL/GenBank/DDBJ databases">
        <title>Whole genome sequencing of Tetragenococcus halophilus subsp. halophilus NISL 7118.</title>
        <authorList>
            <person name="Shiwa Y."/>
            <person name="Nishimura I."/>
            <person name="Yoshikawa H."/>
            <person name="Koyama Y."/>
            <person name="Oguma T."/>
        </authorList>
    </citation>
    <scope>NUCLEOTIDE SEQUENCE [LARGE SCALE GENOMIC DNA]</scope>
    <source>
        <strain evidence="3 4">NISL 7118</strain>
    </source>
</reference>
<evidence type="ECO:0000256" key="1">
    <source>
        <dbReference type="SAM" id="MobiDB-lite"/>
    </source>
</evidence>
<dbReference type="InterPro" id="IPR018392">
    <property type="entry name" value="LysM"/>
</dbReference>
<dbReference type="PROSITE" id="PS51782">
    <property type="entry name" value="LYSM"/>
    <property type="match status" value="1"/>
</dbReference>
<sequence>MKFSKTLVFSTVLAAGATLAFGASDVNADETYTVKPNDSLSKISMKFAGDNSLVNKIAEDNDIENSNMIFVGTQLTIATDGSSSNEAPVQQEAPKQESAPKQQAAPKQTSSSKQSSGESSSAKAWIANKESSNSYSATNGRYIGKYQLDSSYLNGDHSPANQEKVADQYVNSRYGGWDAAKTFWQANGWY</sequence>
<organism evidence="3 4">
    <name type="scientific">Tetragenococcus halophilus subsp. halophilus</name>
    <dbReference type="NCBI Taxonomy" id="1513897"/>
    <lineage>
        <taxon>Bacteria</taxon>
        <taxon>Bacillati</taxon>
        <taxon>Bacillota</taxon>
        <taxon>Bacilli</taxon>
        <taxon>Lactobacillales</taxon>
        <taxon>Enterococcaceae</taxon>
        <taxon>Tetragenococcus</taxon>
    </lineage>
</organism>
<dbReference type="SUPFAM" id="SSF54106">
    <property type="entry name" value="LysM domain"/>
    <property type="match status" value="1"/>
</dbReference>
<feature type="signal peptide" evidence="2">
    <location>
        <begin position="1"/>
        <end position="28"/>
    </location>
</feature>
<keyword evidence="2" id="KW-0732">Signal</keyword>
<protein>
    <submittedName>
        <fullName evidence="3">Uncharacterized protein</fullName>
    </submittedName>
</protein>
<dbReference type="Pfam" id="PF01476">
    <property type="entry name" value="LysM"/>
    <property type="match status" value="1"/>
</dbReference>
<evidence type="ECO:0000256" key="2">
    <source>
        <dbReference type="SAM" id="SignalP"/>
    </source>
</evidence>
<dbReference type="Proteomes" id="UP000236214">
    <property type="component" value="Unassembled WGS sequence"/>
</dbReference>
<dbReference type="GeneID" id="64054492"/>
<dbReference type="CDD" id="cd00118">
    <property type="entry name" value="LysM"/>
    <property type="match status" value="1"/>
</dbReference>
<dbReference type="InterPro" id="IPR036779">
    <property type="entry name" value="LysM_dom_sf"/>
</dbReference>